<dbReference type="Pfam" id="PF00990">
    <property type="entry name" value="GGDEF"/>
    <property type="match status" value="1"/>
</dbReference>
<accession>A0A1E5QLE4</accession>
<keyword evidence="1" id="KW-0175">Coiled coil</keyword>
<evidence type="ECO:0000313" key="3">
    <source>
        <dbReference type="EMBL" id="OEJ75431.1"/>
    </source>
</evidence>
<dbReference type="EMBL" id="MJGC01000050">
    <property type="protein sequence ID" value="OEJ75431.1"/>
    <property type="molecule type" value="Genomic_DNA"/>
</dbReference>
<reference evidence="3" key="1">
    <citation type="submission" date="2016-09" db="EMBL/GenBank/DDBJ databases">
        <title>Draft genome of thermotolerant cyanobacterium Desertifilum sp. strain IPPAS B-1220.</title>
        <authorList>
            <person name="Sinetova M.A."/>
            <person name="Bolakhan K."/>
            <person name="Zayadan B.K."/>
            <person name="Mironov K.S."/>
            <person name="Ustinova V."/>
            <person name="Kupriyanova E.V."/>
            <person name="Sidorov R.A."/>
            <person name="Skrypnik A.N."/>
            <person name="Gogoleva N.E."/>
            <person name="Gogolev Y.V."/>
            <person name="Los D.A."/>
        </authorList>
    </citation>
    <scope>NUCLEOTIDE SEQUENCE [LARGE SCALE GENOMIC DNA]</scope>
    <source>
        <strain evidence="3">IPPAS B-1220</strain>
    </source>
</reference>
<evidence type="ECO:0000259" key="2">
    <source>
        <dbReference type="PROSITE" id="PS50887"/>
    </source>
</evidence>
<dbReference type="InterPro" id="IPR029787">
    <property type="entry name" value="Nucleotide_cyclase"/>
</dbReference>
<dbReference type="CDD" id="cd01949">
    <property type="entry name" value="GGDEF"/>
    <property type="match status" value="1"/>
</dbReference>
<dbReference type="NCBIfam" id="TIGR00254">
    <property type="entry name" value="GGDEF"/>
    <property type="match status" value="1"/>
</dbReference>
<dbReference type="GO" id="GO:0005886">
    <property type="term" value="C:plasma membrane"/>
    <property type="evidence" value="ECO:0007669"/>
    <property type="project" value="TreeGrafter"/>
</dbReference>
<dbReference type="GO" id="GO:0052621">
    <property type="term" value="F:diguanylate cyclase activity"/>
    <property type="evidence" value="ECO:0007669"/>
    <property type="project" value="TreeGrafter"/>
</dbReference>
<gene>
    <name evidence="3" type="ORF">BH720_09295</name>
</gene>
<sequence length="334" mass="36952">MPELSQNSTLQELSLHNCQMEVEQVGIEVARAFEANRLLPGAILTEGGQFFGLISRQRFLEQMSRPYGLELFLKRPLKILHRFAGKEALVVPGTMAITEAASLALERSPDLLYEPLVVKLSSHCYRLLDAQQLLVSQSKILKLTTQLLNQLYRDLETANQELERLACLDALTQLANRRRFDQYLDREWHRLAREGISLSLILCDVDYFKLYNDTYGHQAGDRCLQAVAKAICQAVKRPADLVARYGGEEFAVILPNTGATGAVQVAKIIQAEIQALEIAHPHSPCGFVRLSIGVATTVPFGNAGASHLILAADAALYAAKKQGRDRVVLSPSMS</sequence>
<feature type="coiled-coil region" evidence="1">
    <location>
        <begin position="141"/>
        <end position="168"/>
    </location>
</feature>
<evidence type="ECO:0000256" key="1">
    <source>
        <dbReference type="SAM" id="Coils"/>
    </source>
</evidence>
<dbReference type="OrthoDB" id="9759607at2"/>
<dbReference type="InterPro" id="IPR050469">
    <property type="entry name" value="Diguanylate_Cyclase"/>
</dbReference>
<dbReference type="InterPro" id="IPR043128">
    <property type="entry name" value="Rev_trsase/Diguanyl_cyclase"/>
</dbReference>
<name>A0A1E5QLE4_9CYAN</name>
<dbReference type="SMART" id="SM00267">
    <property type="entry name" value="GGDEF"/>
    <property type="match status" value="1"/>
</dbReference>
<dbReference type="GO" id="GO:0043709">
    <property type="term" value="P:cell adhesion involved in single-species biofilm formation"/>
    <property type="evidence" value="ECO:0007669"/>
    <property type="project" value="TreeGrafter"/>
</dbReference>
<dbReference type="Gene3D" id="3.30.70.270">
    <property type="match status" value="1"/>
</dbReference>
<dbReference type="PANTHER" id="PTHR45138">
    <property type="entry name" value="REGULATORY COMPONENTS OF SENSORY TRANSDUCTION SYSTEM"/>
    <property type="match status" value="1"/>
</dbReference>
<dbReference type="PROSITE" id="PS50887">
    <property type="entry name" value="GGDEF"/>
    <property type="match status" value="1"/>
</dbReference>
<dbReference type="AlphaFoldDB" id="A0A1E5QLE4"/>
<dbReference type="SUPFAM" id="SSF55073">
    <property type="entry name" value="Nucleotide cyclase"/>
    <property type="match status" value="1"/>
</dbReference>
<dbReference type="FunFam" id="3.30.70.270:FF:000001">
    <property type="entry name" value="Diguanylate cyclase domain protein"/>
    <property type="match status" value="1"/>
</dbReference>
<dbReference type="STRING" id="1781255.BH720_09295"/>
<comment type="caution">
    <text evidence="3">The sequence shown here is derived from an EMBL/GenBank/DDBJ whole genome shotgun (WGS) entry which is preliminary data.</text>
</comment>
<organism evidence="3">
    <name type="scientific">Desertifilum tharense IPPAS B-1220</name>
    <dbReference type="NCBI Taxonomy" id="1781255"/>
    <lineage>
        <taxon>Bacteria</taxon>
        <taxon>Bacillati</taxon>
        <taxon>Cyanobacteriota</taxon>
        <taxon>Cyanophyceae</taxon>
        <taxon>Desertifilales</taxon>
        <taxon>Desertifilaceae</taxon>
        <taxon>Desertifilum</taxon>
    </lineage>
</organism>
<proteinExistence type="predicted"/>
<dbReference type="InterPro" id="IPR000160">
    <property type="entry name" value="GGDEF_dom"/>
</dbReference>
<protein>
    <submittedName>
        <fullName evidence="3">Diguanylate cyclase</fullName>
    </submittedName>
</protein>
<dbReference type="RefSeq" id="WP_069966911.1">
    <property type="nucleotide sequence ID" value="NZ_CM124774.1"/>
</dbReference>
<dbReference type="GO" id="GO:1902201">
    <property type="term" value="P:negative regulation of bacterial-type flagellum-dependent cell motility"/>
    <property type="evidence" value="ECO:0007669"/>
    <property type="project" value="TreeGrafter"/>
</dbReference>
<feature type="domain" description="GGDEF" evidence="2">
    <location>
        <begin position="196"/>
        <end position="332"/>
    </location>
</feature>
<dbReference type="PANTHER" id="PTHR45138:SF9">
    <property type="entry name" value="DIGUANYLATE CYCLASE DGCM-RELATED"/>
    <property type="match status" value="1"/>
</dbReference>